<accession>A0A1R2ANM1</accession>
<sequence length="109" mass="12823">MTPTPDRLSPTPSKLSPTEIMRGELMMDKNQVIIRSMRINARSNEKKIAEKQLEFSNLQNALRSLGKFKFDSQSSSKPFQTLVFSPLRAQRKSMKEDRRLWLYKRGYRE</sequence>
<name>A0A1R2ANM1_9CILI</name>
<evidence type="ECO:0000313" key="2">
    <source>
        <dbReference type="EMBL" id="OMJ66107.1"/>
    </source>
</evidence>
<evidence type="ECO:0000256" key="1">
    <source>
        <dbReference type="SAM" id="MobiDB-lite"/>
    </source>
</evidence>
<feature type="region of interest" description="Disordered" evidence="1">
    <location>
        <begin position="1"/>
        <end position="22"/>
    </location>
</feature>
<dbReference type="AlphaFoldDB" id="A0A1R2ANM1"/>
<keyword evidence="3" id="KW-1185">Reference proteome</keyword>
<protein>
    <submittedName>
        <fullName evidence="2">Uncharacterized protein</fullName>
    </submittedName>
</protein>
<proteinExistence type="predicted"/>
<gene>
    <name evidence="2" type="ORF">SteCoe_37167</name>
</gene>
<organism evidence="2 3">
    <name type="scientific">Stentor coeruleus</name>
    <dbReference type="NCBI Taxonomy" id="5963"/>
    <lineage>
        <taxon>Eukaryota</taxon>
        <taxon>Sar</taxon>
        <taxon>Alveolata</taxon>
        <taxon>Ciliophora</taxon>
        <taxon>Postciliodesmatophora</taxon>
        <taxon>Heterotrichea</taxon>
        <taxon>Heterotrichida</taxon>
        <taxon>Stentoridae</taxon>
        <taxon>Stentor</taxon>
    </lineage>
</organism>
<dbReference type="Proteomes" id="UP000187209">
    <property type="component" value="Unassembled WGS sequence"/>
</dbReference>
<evidence type="ECO:0000313" key="3">
    <source>
        <dbReference type="Proteomes" id="UP000187209"/>
    </source>
</evidence>
<reference evidence="2 3" key="1">
    <citation type="submission" date="2016-11" db="EMBL/GenBank/DDBJ databases">
        <title>The macronuclear genome of Stentor coeruleus: a giant cell with tiny introns.</title>
        <authorList>
            <person name="Slabodnick M."/>
            <person name="Ruby J.G."/>
            <person name="Reiff S.B."/>
            <person name="Swart E.C."/>
            <person name="Gosai S."/>
            <person name="Prabakaran S."/>
            <person name="Witkowska E."/>
            <person name="Larue G.E."/>
            <person name="Fisher S."/>
            <person name="Freeman R.M."/>
            <person name="Gunawardena J."/>
            <person name="Chu W."/>
            <person name="Stover N.A."/>
            <person name="Gregory B.D."/>
            <person name="Nowacki M."/>
            <person name="Derisi J."/>
            <person name="Roy S.W."/>
            <person name="Marshall W.F."/>
            <person name="Sood P."/>
        </authorList>
    </citation>
    <scope>NUCLEOTIDE SEQUENCE [LARGE SCALE GENOMIC DNA]</scope>
    <source>
        <strain evidence="2">WM001</strain>
    </source>
</reference>
<dbReference type="EMBL" id="MPUH01001817">
    <property type="protein sequence ID" value="OMJ66107.1"/>
    <property type="molecule type" value="Genomic_DNA"/>
</dbReference>
<comment type="caution">
    <text evidence="2">The sequence shown here is derived from an EMBL/GenBank/DDBJ whole genome shotgun (WGS) entry which is preliminary data.</text>
</comment>